<dbReference type="EMBL" id="JAKKZF010000362">
    <property type="protein sequence ID" value="MCG0069543.1"/>
    <property type="molecule type" value="Genomic_DNA"/>
</dbReference>
<protein>
    <submittedName>
        <fullName evidence="3">XRE family transcriptional regulator</fullName>
    </submittedName>
</protein>
<feature type="non-terminal residue" evidence="3">
    <location>
        <position position="109"/>
    </location>
</feature>
<evidence type="ECO:0000313" key="4">
    <source>
        <dbReference type="Proteomes" id="UP001299012"/>
    </source>
</evidence>
<sequence length="109" mass="11664">MDERALALQELRTAADLNTELRELKARSRLTYRQLEERAAEKGELLPRSTLADVLRNGSLPRPELLAAFVRACGEGEYVDDWLAARKRAAEASAPGRGPGGSAGSGGSG</sequence>
<evidence type="ECO:0000313" key="3">
    <source>
        <dbReference type="EMBL" id="MCG0069543.1"/>
    </source>
</evidence>
<feature type="compositionally biased region" description="Gly residues" evidence="2">
    <location>
        <begin position="97"/>
        <end position="109"/>
    </location>
</feature>
<accession>A0ABS9JVE6</accession>
<evidence type="ECO:0000256" key="2">
    <source>
        <dbReference type="SAM" id="MobiDB-lite"/>
    </source>
</evidence>
<keyword evidence="4" id="KW-1185">Reference proteome</keyword>
<reference evidence="3 4" key="1">
    <citation type="submission" date="2022-01" db="EMBL/GenBank/DDBJ databases">
        <title>Draft Genome Sequences of Seven Type Strains of the Genus Streptomyces.</title>
        <authorList>
            <person name="Aziz S."/>
            <person name="Coretto E."/>
            <person name="Chronakova A."/>
            <person name="Sproer C."/>
            <person name="Huber K."/>
            <person name="Nouioui I."/>
            <person name="Gross H."/>
        </authorList>
    </citation>
    <scope>NUCLEOTIDE SEQUENCE [LARGE SCALE GENOMIC DNA]</scope>
    <source>
        <strain evidence="3 4">DSM 41685</strain>
    </source>
</reference>
<name>A0ABS9JVE6_9ACTN</name>
<gene>
    <name evidence="3" type="ORF">L0F81_40890</name>
</gene>
<feature type="region of interest" description="Disordered" evidence="2">
    <location>
        <begin position="89"/>
        <end position="109"/>
    </location>
</feature>
<proteinExistence type="predicted"/>
<keyword evidence="1" id="KW-0175">Coiled coil</keyword>
<dbReference type="Proteomes" id="UP001299012">
    <property type="component" value="Unassembled WGS sequence"/>
</dbReference>
<feature type="coiled-coil region" evidence="1">
    <location>
        <begin position="7"/>
        <end position="38"/>
    </location>
</feature>
<organism evidence="3 4">
    <name type="scientific">Streptomyces tricolor</name>
    <dbReference type="NCBI Taxonomy" id="68277"/>
    <lineage>
        <taxon>Bacteria</taxon>
        <taxon>Bacillati</taxon>
        <taxon>Actinomycetota</taxon>
        <taxon>Actinomycetes</taxon>
        <taxon>Kitasatosporales</taxon>
        <taxon>Streptomycetaceae</taxon>
        <taxon>Streptomyces</taxon>
        <taxon>Streptomyces violaceoruber group</taxon>
    </lineage>
</organism>
<evidence type="ECO:0000256" key="1">
    <source>
        <dbReference type="SAM" id="Coils"/>
    </source>
</evidence>
<comment type="caution">
    <text evidence="3">The sequence shown here is derived from an EMBL/GenBank/DDBJ whole genome shotgun (WGS) entry which is preliminary data.</text>
</comment>